<accession>A0A9D9HPS2</accession>
<evidence type="ECO:0000313" key="6">
    <source>
        <dbReference type="EMBL" id="MBO8457586.1"/>
    </source>
</evidence>
<evidence type="ECO:0000256" key="4">
    <source>
        <dbReference type="ARBA" id="ARBA00022827"/>
    </source>
</evidence>
<reference evidence="6" key="1">
    <citation type="submission" date="2020-10" db="EMBL/GenBank/DDBJ databases">
        <authorList>
            <person name="Gilroy R."/>
        </authorList>
    </citation>
    <scope>NUCLEOTIDE SEQUENCE</scope>
    <source>
        <strain evidence="6">10532</strain>
    </source>
</reference>
<dbReference type="PANTHER" id="PTHR43429">
    <property type="entry name" value="PYRIDINE NUCLEOTIDE-DISULFIDE OXIDOREDUCTASE DOMAIN-CONTAINING"/>
    <property type="match status" value="1"/>
</dbReference>
<keyword evidence="3" id="KW-0285">Flavoprotein</keyword>
<evidence type="ECO:0000256" key="3">
    <source>
        <dbReference type="ARBA" id="ARBA00022630"/>
    </source>
</evidence>
<name>A0A9D9HPS2_9SPIR</name>
<comment type="caution">
    <text evidence="6">The sequence shown here is derived from an EMBL/GenBank/DDBJ whole genome shotgun (WGS) entry which is preliminary data.</text>
</comment>
<evidence type="ECO:0000259" key="5">
    <source>
        <dbReference type="Pfam" id="PF07992"/>
    </source>
</evidence>
<dbReference type="SUPFAM" id="SSF51905">
    <property type="entry name" value="FAD/NAD(P)-binding domain"/>
    <property type="match status" value="2"/>
</dbReference>
<feature type="domain" description="FAD/NAD(P)-binding" evidence="5">
    <location>
        <begin position="3"/>
        <end position="303"/>
    </location>
</feature>
<dbReference type="InterPro" id="IPR023753">
    <property type="entry name" value="FAD/NAD-binding_dom"/>
</dbReference>
<protein>
    <submittedName>
        <fullName evidence="6">NAD(P)/FAD-dependent oxidoreductase</fullName>
    </submittedName>
</protein>
<dbReference type="AlphaFoldDB" id="A0A9D9HPS2"/>
<dbReference type="Gene3D" id="3.50.50.60">
    <property type="entry name" value="FAD/NAD(P)-binding domain"/>
    <property type="match status" value="2"/>
</dbReference>
<dbReference type="EMBL" id="JADIMM010000070">
    <property type="protein sequence ID" value="MBO8457586.1"/>
    <property type="molecule type" value="Genomic_DNA"/>
</dbReference>
<dbReference type="PRINTS" id="PR00469">
    <property type="entry name" value="PNDRDTASEII"/>
</dbReference>
<keyword evidence="4" id="KW-0274">FAD</keyword>
<dbReference type="Pfam" id="PF07992">
    <property type="entry name" value="Pyr_redox_2"/>
    <property type="match status" value="1"/>
</dbReference>
<gene>
    <name evidence="6" type="ORF">IAA81_05080</name>
</gene>
<proteinExistence type="inferred from homology"/>
<comment type="cofactor">
    <cofactor evidence="1">
        <name>FAD</name>
        <dbReference type="ChEBI" id="CHEBI:57692"/>
    </cofactor>
</comment>
<evidence type="ECO:0000313" key="7">
    <source>
        <dbReference type="Proteomes" id="UP000823638"/>
    </source>
</evidence>
<evidence type="ECO:0000256" key="2">
    <source>
        <dbReference type="ARBA" id="ARBA00006442"/>
    </source>
</evidence>
<sequence>MKKILIVGAGTAGITAAAELRTLHPENELEITILSNELKNDYSRIRLPEIVEGISQRDDIIIHTEQWFESKKIKIEAPVEATKIDRENKVVTAVKSGVESRHPYDALILATGASSFTPGMPSPDNPNSDSLFALRTLGDSEKLRKRILKYTDSAAVMGGGLLGLEAARALKKSGVKRVHVLETAPRLLPRQMDSKASGMLEKYLESEGLIIHTGVNIDTNAFSTTSPSDVLEPLCNDSVQTIVYSMGVRSNKKIAEEAGIKCGKAIIIDGTTATSDPFIFAAGDCAEFEGISWCIVPAAIEQGKKAGQFAAKQLFPGDNSPEPYSQTIPRTTLKVGKKEAVSAGKAILSPEEENSGKWRIYYPEKYSTDDLYLRLVINTSDDTIAGALVYGNEGISRTWLSLLQKSQGKPCPQEWL</sequence>
<dbReference type="PANTHER" id="PTHR43429:SF3">
    <property type="entry name" value="NITRITE REDUCTASE [NAD(P)H]"/>
    <property type="match status" value="1"/>
</dbReference>
<evidence type="ECO:0000256" key="1">
    <source>
        <dbReference type="ARBA" id="ARBA00001974"/>
    </source>
</evidence>
<organism evidence="6 7">
    <name type="scientific">Candidatus Gallitreponema excrementavium</name>
    <dbReference type="NCBI Taxonomy" id="2840840"/>
    <lineage>
        <taxon>Bacteria</taxon>
        <taxon>Pseudomonadati</taxon>
        <taxon>Spirochaetota</taxon>
        <taxon>Spirochaetia</taxon>
        <taxon>Spirochaetales</taxon>
        <taxon>Candidatus Gallitreponema</taxon>
    </lineage>
</organism>
<dbReference type="GO" id="GO:0016491">
    <property type="term" value="F:oxidoreductase activity"/>
    <property type="evidence" value="ECO:0007669"/>
    <property type="project" value="InterPro"/>
</dbReference>
<dbReference type="PRINTS" id="PR00368">
    <property type="entry name" value="FADPNR"/>
</dbReference>
<dbReference type="InterPro" id="IPR050260">
    <property type="entry name" value="FAD-bd_OxRdtase"/>
</dbReference>
<dbReference type="Proteomes" id="UP000823638">
    <property type="component" value="Unassembled WGS sequence"/>
</dbReference>
<reference evidence="6" key="2">
    <citation type="journal article" date="2021" name="PeerJ">
        <title>Extensive microbial diversity within the chicken gut microbiome revealed by metagenomics and culture.</title>
        <authorList>
            <person name="Gilroy R."/>
            <person name="Ravi A."/>
            <person name="Getino M."/>
            <person name="Pursley I."/>
            <person name="Horton D.L."/>
            <person name="Alikhan N.F."/>
            <person name="Baker D."/>
            <person name="Gharbi K."/>
            <person name="Hall N."/>
            <person name="Watson M."/>
            <person name="Adriaenssens E.M."/>
            <person name="Foster-Nyarko E."/>
            <person name="Jarju S."/>
            <person name="Secka A."/>
            <person name="Antonio M."/>
            <person name="Oren A."/>
            <person name="Chaudhuri R.R."/>
            <person name="La Ragione R."/>
            <person name="Hildebrand F."/>
            <person name="Pallen M.J."/>
        </authorList>
    </citation>
    <scope>NUCLEOTIDE SEQUENCE</scope>
    <source>
        <strain evidence="6">10532</strain>
    </source>
</reference>
<comment type="similarity">
    <text evidence="2">Belongs to the FAD-dependent oxidoreductase family.</text>
</comment>
<dbReference type="InterPro" id="IPR036188">
    <property type="entry name" value="FAD/NAD-bd_sf"/>
</dbReference>